<dbReference type="InterPro" id="IPR029058">
    <property type="entry name" value="AB_hydrolase_fold"/>
</dbReference>
<evidence type="ECO:0000313" key="5">
    <source>
        <dbReference type="Proteomes" id="UP000298763"/>
    </source>
</evidence>
<dbReference type="SUPFAM" id="SSF53474">
    <property type="entry name" value="alpha/beta-Hydrolases"/>
    <property type="match status" value="1"/>
</dbReference>
<dbReference type="GO" id="GO:0016787">
    <property type="term" value="F:hydrolase activity"/>
    <property type="evidence" value="ECO:0007669"/>
    <property type="project" value="UniProtKB-KW"/>
</dbReference>
<keyword evidence="5" id="KW-1185">Reference proteome</keyword>
<accession>A0A4P8HKW1</accession>
<evidence type="ECO:0000313" key="3">
    <source>
        <dbReference type="EMBL" id="MBB3221120.1"/>
    </source>
</evidence>
<dbReference type="RefSeq" id="WP_137313197.1">
    <property type="nucleotide sequence ID" value="NZ_CP040017.1"/>
</dbReference>
<comment type="similarity">
    <text evidence="1">Belongs to the AB hydrolase superfamily.</text>
</comment>
<dbReference type="Gene3D" id="3.40.50.1820">
    <property type="entry name" value="alpha/beta hydrolase"/>
    <property type="match status" value="1"/>
</dbReference>
<evidence type="ECO:0000259" key="2">
    <source>
        <dbReference type="Pfam" id="PF12697"/>
    </source>
</evidence>
<gene>
    <name evidence="4" type="ORF">FCL38_07645</name>
    <name evidence="3" type="ORF">FHS02_001927</name>
</gene>
<dbReference type="EMBL" id="JACHXS010000003">
    <property type="protein sequence ID" value="MBB3221120.1"/>
    <property type="molecule type" value="Genomic_DNA"/>
</dbReference>
<keyword evidence="4" id="KW-0378">Hydrolase</keyword>
<proteinExistence type="inferred from homology"/>
<dbReference type="InterPro" id="IPR000073">
    <property type="entry name" value="AB_hydrolase_1"/>
</dbReference>
<evidence type="ECO:0000313" key="6">
    <source>
        <dbReference type="Proteomes" id="UP000584325"/>
    </source>
</evidence>
<reference evidence="3 6" key="2">
    <citation type="submission" date="2020-08" db="EMBL/GenBank/DDBJ databases">
        <title>Genomic Encyclopedia of Type Strains, Phase III (KMG-III): the genomes of soil and plant-associated and newly described type strains.</title>
        <authorList>
            <person name="Whitman W."/>
        </authorList>
    </citation>
    <scope>NUCLEOTIDE SEQUENCE [LARGE SCALE GENOMIC DNA]</scope>
    <source>
        <strain evidence="3 6">CECT 7753</strain>
    </source>
</reference>
<dbReference type="AlphaFoldDB" id="A0A4P8HKW1"/>
<sequence>MSIRQRNNVKAWGNGPTTLLFAHGFGCDQSMWRFLLPALDGRYRIVVFDAVGSGASDWRAYDRVKYGSLLGYAQDVLEIADEFAEGFADRPLVFVGHSVGAMVGLLATILQPGRFAAQVMVSPSPCYLNDGDYRGGFSLEDIGDLLQTLADNYVGWARTMAPVIMGAPAHPELGKELADSFCRADPAIAAHFAHVTFLSDHRADLPRSATPALILQCTDDLLAPRAVGEFTHRALAGSELCLIDNTGHCPHMSAPRACAAAIADFLPRLAG</sequence>
<dbReference type="PANTHER" id="PTHR43039">
    <property type="entry name" value="ESTERASE-RELATED"/>
    <property type="match status" value="1"/>
</dbReference>
<dbReference type="Proteomes" id="UP000584325">
    <property type="component" value="Unassembled WGS sequence"/>
</dbReference>
<dbReference type="EMBL" id="CP040017">
    <property type="protein sequence ID" value="QCP10313.1"/>
    <property type="molecule type" value="Genomic_DNA"/>
</dbReference>
<evidence type="ECO:0000256" key="1">
    <source>
        <dbReference type="ARBA" id="ARBA00008645"/>
    </source>
</evidence>
<feature type="domain" description="AB hydrolase-1" evidence="2">
    <location>
        <begin position="19"/>
        <end position="261"/>
    </location>
</feature>
<protein>
    <submittedName>
        <fullName evidence="4">Alpha/beta hydrolase</fullName>
    </submittedName>
    <submittedName>
        <fullName evidence="3">Sigma-B regulation protein RsbQ</fullName>
    </submittedName>
</protein>
<dbReference type="Proteomes" id="UP000298763">
    <property type="component" value="Chromosome"/>
</dbReference>
<dbReference type="Pfam" id="PF12697">
    <property type="entry name" value="Abhydrolase_6"/>
    <property type="match status" value="1"/>
</dbReference>
<name>A0A4P8HKW1_9BURK</name>
<organism evidence="3 6">
    <name type="scientific">Pseudoduganella umbonata</name>
    <dbReference type="NCBI Taxonomy" id="864828"/>
    <lineage>
        <taxon>Bacteria</taxon>
        <taxon>Pseudomonadati</taxon>
        <taxon>Pseudomonadota</taxon>
        <taxon>Betaproteobacteria</taxon>
        <taxon>Burkholderiales</taxon>
        <taxon>Oxalobacteraceae</taxon>
        <taxon>Telluria group</taxon>
        <taxon>Pseudoduganella</taxon>
    </lineage>
</organism>
<evidence type="ECO:0000313" key="4">
    <source>
        <dbReference type="EMBL" id="QCP10313.1"/>
    </source>
</evidence>
<reference evidence="4 5" key="1">
    <citation type="submission" date="2019-05" db="EMBL/GenBank/DDBJ databases">
        <title>Draft Genome Sequences of Six Type Strains of the Genus Massilia.</title>
        <authorList>
            <person name="Miess H."/>
            <person name="Frediansyhah A."/>
            <person name="Gross H."/>
        </authorList>
    </citation>
    <scope>NUCLEOTIDE SEQUENCE [LARGE SCALE GENOMIC DNA]</scope>
    <source>
        <strain evidence="4 5">DSMZ 26121</strain>
    </source>
</reference>
<dbReference type="OrthoDB" id="8680283at2"/>